<name>A0A5B0MWN3_PUCGR</name>
<accession>A0A5B0MWN3</accession>
<dbReference type="AlphaFoldDB" id="A0A5B0MWN3"/>
<comment type="caution">
    <text evidence="2">The sequence shown here is derived from an EMBL/GenBank/DDBJ whole genome shotgun (WGS) entry which is preliminary data.</text>
</comment>
<evidence type="ECO:0000313" key="3">
    <source>
        <dbReference type="EMBL" id="KAA1131462.1"/>
    </source>
</evidence>
<evidence type="ECO:0000313" key="4">
    <source>
        <dbReference type="Proteomes" id="UP000324748"/>
    </source>
</evidence>
<reference evidence="4 5" key="1">
    <citation type="submission" date="2019-05" db="EMBL/GenBank/DDBJ databases">
        <title>Emergence of the Ug99 lineage of the wheat stem rust pathogen through somatic hybridization.</title>
        <authorList>
            <person name="Li F."/>
            <person name="Upadhyaya N.M."/>
            <person name="Sperschneider J."/>
            <person name="Matny O."/>
            <person name="Nguyen-Phuc H."/>
            <person name="Mago R."/>
            <person name="Raley C."/>
            <person name="Miller M.E."/>
            <person name="Silverstein K.A.T."/>
            <person name="Henningsen E."/>
            <person name="Hirsch C.D."/>
            <person name="Visser B."/>
            <person name="Pretorius Z.A."/>
            <person name="Steffenson B.J."/>
            <person name="Schwessinger B."/>
            <person name="Dodds P.N."/>
            <person name="Figueroa M."/>
        </authorList>
    </citation>
    <scope>NUCLEOTIDE SEQUENCE [LARGE SCALE GENOMIC DNA]</scope>
    <source>
        <strain evidence="2">21-0</strain>
        <strain evidence="3 5">Ug99</strain>
    </source>
</reference>
<dbReference type="EMBL" id="VDEP01000103">
    <property type="protein sequence ID" value="KAA1131462.1"/>
    <property type="molecule type" value="Genomic_DNA"/>
</dbReference>
<evidence type="ECO:0000313" key="2">
    <source>
        <dbReference type="EMBL" id="KAA1080498.1"/>
    </source>
</evidence>
<dbReference type="EMBL" id="VSWC01000131">
    <property type="protein sequence ID" value="KAA1080498.1"/>
    <property type="molecule type" value="Genomic_DNA"/>
</dbReference>
<feature type="region of interest" description="Disordered" evidence="1">
    <location>
        <begin position="94"/>
        <end position="148"/>
    </location>
</feature>
<organism evidence="2 4">
    <name type="scientific">Puccinia graminis f. sp. tritici</name>
    <dbReference type="NCBI Taxonomy" id="56615"/>
    <lineage>
        <taxon>Eukaryota</taxon>
        <taxon>Fungi</taxon>
        <taxon>Dikarya</taxon>
        <taxon>Basidiomycota</taxon>
        <taxon>Pucciniomycotina</taxon>
        <taxon>Pucciniomycetes</taxon>
        <taxon>Pucciniales</taxon>
        <taxon>Pucciniaceae</taxon>
        <taxon>Puccinia</taxon>
    </lineage>
</organism>
<evidence type="ECO:0000256" key="1">
    <source>
        <dbReference type="SAM" id="MobiDB-lite"/>
    </source>
</evidence>
<gene>
    <name evidence="2" type="ORF">PGT21_009435</name>
    <name evidence="3" type="ORF">PGTUg99_017059</name>
</gene>
<dbReference type="Proteomes" id="UP000325313">
    <property type="component" value="Unassembled WGS sequence"/>
</dbReference>
<protein>
    <submittedName>
        <fullName evidence="2">Uncharacterized protein</fullName>
    </submittedName>
</protein>
<evidence type="ECO:0000313" key="5">
    <source>
        <dbReference type="Proteomes" id="UP000325313"/>
    </source>
</evidence>
<sequence>MKQGMKDFGDSRGSSSNDDVKAMFRATKLDPSSLSLISCTWPRSCLRWHRQRFWEPIGCLSEASVGLAKPPTQVRSSTRLDGACLGWALHISSSKAHSPISKWPKETESEPLSPLSPYLQTEPRSKGKSCNPAGFQTAHNGSRHVLKF</sequence>
<dbReference type="Proteomes" id="UP000324748">
    <property type="component" value="Unassembled WGS sequence"/>
</dbReference>
<keyword evidence="4" id="KW-1185">Reference proteome</keyword>
<proteinExistence type="predicted"/>